<reference evidence="4" key="1">
    <citation type="journal article" date="2023" name="Insect Mol. Biol.">
        <title>Genome sequencing provides insights into the evolution of gene families encoding plant cell wall-degrading enzymes in longhorned beetles.</title>
        <authorList>
            <person name="Shin N.R."/>
            <person name="Okamura Y."/>
            <person name="Kirsch R."/>
            <person name="Pauchet Y."/>
        </authorList>
    </citation>
    <scope>NUCLEOTIDE SEQUENCE</scope>
    <source>
        <strain evidence="4">RBIC_L_NR</strain>
    </source>
</reference>
<evidence type="ECO:0000313" key="5">
    <source>
        <dbReference type="Proteomes" id="UP001162156"/>
    </source>
</evidence>
<dbReference type="Proteomes" id="UP001162156">
    <property type="component" value="Unassembled WGS sequence"/>
</dbReference>
<dbReference type="InterPro" id="IPR006621">
    <property type="entry name" value="Nose-resist-to-fluoxetine_N"/>
</dbReference>
<keyword evidence="2" id="KW-0732">Signal</keyword>
<sequence length="230" mass="26882">MKKTFGWYTLCFLVFYSPSSGGLKHENFISLFKENVSVINTVQLLIPTLNSENPKCREHSRLYLEQLRNFKLWATEMFDANAKYPSGILYGSTYDLGNFDQCMEVKVPLRSTQFTGKYCIAKFTVNPPNDVGVNYNIDYDRNDYRQYFNISTWEKIAMYTKVEATVLLNGPIIVDTFFIISGFLATYLTIALFEKSKGSVNIIMLYVHKVIRWVLDHFGRREWDWSKRDV</sequence>
<dbReference type="InterPro" id="IPR052728">
    <property type="entry name" value="O2_lipid_transport_reg"/>
</dbReference>
<evidence type="ECO:0000256" key="1">
    <source>
        <dbReference type="SAM" id="Phobius"/>
    </source>
</evidence>
<feature type="domain" description="Nose resistant-to-fluoxetine protein N-terminal" evidence="3">
    <location>
        <begin position="53"/>
        <end position="181"/>
    </location>
</feature>
<dbReference type="AlphaFoldDB" id="A0AAV8Y335"/>
<dbReference type="EMBL" id="JANEYF010002562">
    <property type="protein sequence ID" value="KAJ8944865.1"/>
    <property type="molecule type" value="Genomic_DNA"/>
</dbReference>
<evidence type="ECO:0000256" key="2">
    <source>
        <dbReference type="SAM" id="SignalP"/>
    </source>
</evidence>
<comment type="caution">
    <text evidence="4">The sequence shown here is derived from an EMBL/GenBank/DDBJ whole genome shotgun (WGS) entry which is preliminary data.</text>
</comment>
<name>A0AAV8Y335_9CUCU</name>
<feature type="signal peptide" evidence="2">
    <location>
        <begin position="1"/>
        <end position="22"/>
    </location>
</feature>
<keyword evidence="1" id="KW-1133">Transmembrane helix</keyword>
<protein>
    <recommendedName>
        <fullName evidence="3">Nose resistant-to-fluoxetine protein N-terminal domain-containing protein</fullName>
    </recommendedName>
</protein>
<keyword evidence="5" id="KW-1185">Reference proteome</keyword>
<organism evidence="4 5">
    <name type="scientific">Rhamnusium bicolor</name>
    <dbReference type="NCBI Taxonomy" id="1586634"/>
    <lineage>
        <taxon>Eukaryota</taxon>
        <taxon>Metazoa</taxon>
        <taxon>Ecdysozoa</taxon>
        <taxon>Arthropoda</taxon>
        <taxon>Hexapoda</taxon>
        <taxon>Insecta</taxon>
        <taxon>Pterygota</taxon>
        <taxon>Neoptera</taxon>
        <taxon>Endopterygota</taxon>
        <taxon>Coleoptera</taxon>
        <taxon>Polyphaga</taxon>
        <taxon>Cucujiformia</taxon>
        <taxon>Chrysomeloidea</taxon>
        <taxon>Cerambycidae</taxon>
        <taxon>Lepturinae</taxon>
        <taxon>Rhagiini</taxon>
        <taxon>Rhamnusium</taxon>
    </lineage>
</organism>
<gene>
    <name evidence="4" type="ORF">NQ314_009355</name>
</gene>
<keyword evidence="1" id="KW-0812">Transmembrane</keyword>
<feature type="chain" id="PRO_5043978762" description="Nose resistant-to-fluoxetine protein N-terminal domain-containing protein" evidence="2">
    <location>
        <begin position="23"/>
        <end position="230"/>
    </location>
</feature>
<dbReference type="SMART" id="SM00703">
    <property type="entry name" value="NRF"/>
    <property type="match status" value="1"/>
</dbReference>
<feature type="transmembrane region" description="Helical" evidence="1">
    <location>
        <begin position="172"/>
        <end position="193"/>
    </location>
</feature>
<dbReference type="PANTHER" id="PTHR11161">
    <property type="entry name" value="O-ACYLTRANSFERASE"/>
    <property type="match status" value="1"/>
</dbReference>
<evidence type="ECO:0000259" key="3">
    <source>
        <dbReference type="SMART" id="SM00703"/>
    </source>
</evidence>
<keyword evidence="1" id="KW-0472">Membrane</keyword>
<dbReference type="PANTHER" id="PTHR11161:SF71">
    <property type="entry name" value="NOSE RESISTANT-TO-FLUOXETINE PROTEIN N-TERMINAL DOMAIN-CONTAINING PROTEIN"/>
    <property type="match status" value="1"/>
</dbReference>
<evidence type="ECO:0000313" key="4">
    <source>
        <dbReference type="EMBL" id="KAJ8944865.1"/>
    </source>
</evidence>
<proteinExistence type="predicted"/>
<dbReference type="Pfam" id="PF20146">
    <property type="entry name" value="NRF"/>
    <property type="match status" value="1"/>
</dbReference>
<accession>A0AAV8Y335</accession>